<keyword evidence="3" id="KW-1185">Reference proteome</keyword>
<accession>A0AAN8RLL5</accession>
<keyword evidence="1" id="KW-0472">Membrane</keyword>
<name>A0AAN8RLL5_9PEZI</name>
<proteinExistence type="predicted"/>
<dbReference type="AlphaFoldDB" id="A0AAN8RLL5"/>
<dbReference type="Proteomes" id="UP001313282">
    <property type="component" value="Unassembled WGS sequence"/>
</dbReference>
<keyword evidence="1" id="KW-1133">Transmembrane helix</keyword>
<organism evidence="2 3">
    <name type="scientific">Orbilia javanica</name>
    <dbReference type="NCBI Taxonomy" id="47235"/>
    <lineage>
        <taxon>Eukaryota</taxon>
        <taxon>Fungi</taxon>
        <taxon>Dikarya</taxon>
        <taxon>Ascomycota</taxon>
        <taxon>Pezizomycotina</taxon>
        <taxon>Orbiliomycetes</taxon>
        <taxon>Orbiliales</taxon>
        <taxon>Orbiliaceae</taxon>
        <taxon>Orbilia</taxon>
    </lineage>
</organism>
<dbReference type="EMBL" id="JAVHNR010000002">
    <property type="protein sequence ID" value="KAK6352044.1"/>
    <property type="molecule type" value="Genomic_DNA"/>
</dbReference>
<comment type="caution">
    <text evidence="2">The sequence shown here is derived from an EMBL/GenBank/DDBJ whole genome shotgun (WGS) entry which is preliminary data.</text>
</comment>
<evidence type="ECO:0000256" key="1">
    <source>
        <dbReference type="SAM" id="Phobius"/>
    </source>
</evidence>
<keyword evidence="1" id="KW-0812">Transmembrane</keyword>
<reference evidence="2 3" key="1">
    <citation type="submission" date="2019-10" db="EMBL/GenBank/DDBJ databases">
        <authorList>
            <person name="Palmer J.M."/>
        </authorList>
    </citation>
    <scope>NUCLEOTIDE SEQUENCE [LARGE SCALE GENOMIC DNA]</scope>
    <source>
        <strain evidence="2 3">TWF718</strain>
    </source>
</reference>
<evidence type="ECO:0000313" key="3">
    <source>
        <dbReference type="Proteomes" id="UP001313282"/>
    </source>
</evidence>
<sequence length="130" mass="14176">MNPKNLIQPKPTTRVRTKRRNKLLIKPTIVPKLTIRIDPQWAAASLQCGGGVVLYVEFDTARVRGIFVEYLCGVAGVFVGVLGYGVGFLAEVEVSDYDLCGGEGGGGGEEEEGWEMHCGWGLIVKFGVYR</sequence>
<protein>
    <submittedName>
        <fullName evidence="2">Uncharacterized protein</fullName>
    </submittedName>
</protein>
<feature type="transmembrane region" description="Helical" evidence="1">
    <location>
        <begin position="67"/>
        <end position="89"/>
    </location>
</feature>
<gene>
    <name evidence="2" type="ORF">TWF718_005193</name>
</gene>
<evidence type="ECO:0000313" key="2">
    <source>
        <dbReference type="EMBL" id="KAK6352044.1"/>
    </source>
</evidence>